<evidence type="ECO:0000313" key="1">
    <source>
        <dbReference type="EMBL" id="MFD0946830.1"/>
    </source>
</evidence>
<evidence type="ECO:0008006" key="3">
    <source>
        <dbReference type="Google" id="ProtNLM"/>
    </source>
</evidence>
<accession>A0ABW3H8R3</accession>
<protein>
    <recommendedName>
        <fullName evidence="3">Prolyl 4-hydroxylase alpha subunit Fe(2+) 2OG dioxygenase domain-containing protein</fullName>
    </recommendedName>
</protein>
<dbReference type="Proteomes" id="UP001596977">
    <property type="component" value="Unassembled WGS sequence"/>
</dbReference>
<proteinExistence type="predicted"/>
<reference evidence="2" key="1">
    <citation type="journal article" date="2019" name="Int. J. Syst. Evol. Microbiol.">
        <title>The Global Catalogue of Microorganisms (GCM) 10K type strain sequencing project: providing services to taxonomists for standard genome sequencing and annotation.</title>
        <authorList>
            <consortium name="The Broad Institute Genomics Platform"/>
            <consortium name="The Broad Institute Genome Sequencing Center for Infectious Disease"/>
            <person name="Wu L."/>
            <person name="Ma J."/>
        </authorList>
    </citation>
    <scope>NUCLEOTIDE SEQUENCE [LARGE SCALE GENOMIC DNA]</scope>
    <source>
        <strain evidence="2">CCUG 62982</strain>
    </source>
</reference>
<gene>
    <name evidence="1" type="ORF">ACFQ1E_10815</name>
</gene>
<organism evidence="1 2">
    <name type="scientific">Sphingomonas canadensis</name>
    <dbReference type="NCBI Taxonomy" id="1219257"/>
    <lineage>
        <taxon>Bacteria</taxon>
        <taxon>Pseudomonadati</taxon>
        <taxon>Pseudomonadota</taxon>
        <taxon>Alphaproteobacteria</taxon>
        <taxon>Sphingomonadales</taxon>
        <taxon>Sphingomonadaceae</taxon>
        <taxon>Sphingomonas</taxon>
    </lineage>
</organism>
<keyword evidence="2" id="KW-1185">Reference proteome</keyword>
<comment type="caution">
    <text evidence="1">The sequence shown here is derived from an EMBL/GenBank/DDBJ whole genome shotgun (WGS) entry which is preliminary data.</text>
</comment>
<dbReference type="Gene3D" id="2.60.120.620">
    <property type="entry name" value="q2cbj1_9rhob like domain"/>
    <property type="match status" value="1"/>
</dbReference>
<dbReference type="RefSeq" id="WP_264944057.1">
    <property type="nucleotide sequence ID" value="NZ_JAPDRA010000004.1"/>
</dbReference>
<evidence type="ECO:0000313" key="2">
    <source>
        <dbReference type="Proteomes" id="UP001596977"/>
    </source>
</evidence>
<dbReference type="EMBL" id="JBHTJG010000004">
    <property type="protein sequence ID" value="MFD0946830.1"/>
    <property type="molecule type" value="Genomic_DNA"/>
</dbReference>
<sequence>MTGGAALAGRDAPPDADVLLAPAFVSETERRALLAWARAMEPHLRANATASTSGNAPRRFRRVERLPRIDPLYTAVRLRLQHALGIPADAEPEPQFGWYLSIIRAGGLVHLHIDSAPPGKRHLRANLFLQLPYKGGLPVIETRARQVAEGMVLAFFPSERPHMSQPVFGRRRRIILSFGYLVPGDYALPAALTR</sequence>
<name>A0ABW3H8R3_9SPHN</name>